<keyword evidence="3" id="KW-0560">Oxidoreductase</keyword>
<evidence type="ECO:0000256" key="2">
    <source>
        <dbReference type="ARBA" id="ARBA00005995"/>
    </source>
</evidence>
<proteinExistence type="inferred from homology"/>
<dbReference type="InterPro" id="IPR002937">
    <property type="entry name" value="Amino_oxidase"/>
</dbReference>
<evidence type="ECO:0000259" key="4">
    <source>
        <dbReference type="Pfam" id="PF01593"/>
    </source>
</evidence>
<dbReference type="InterPro" id="IPR050703">
    <property type="entry name" value="Flavin_MAO"/>
</dbReference>
<keyword evidence="6" id="KW-1185">Reference proteome</keyword>
<dbReference type="Gene3D" id="3.50.50.60">
    <property type="entry name" value="FAD/NAD(P)-binding domain"/>
    <property type="match status" value="1"/>
</dbReference>
<comment type="cofactor">
    <cofactor evidence="1">
        <name>FAD</name>
        <dbReference type="ChEBI" id="CHEBI:57692"/>
    </cofactor>
</comment>
<dbReference type="Pfam" id="PF01593">
    <property type="entry name" value="Amino_oxidase"/>
    <property type="match status" value="1"/>
</dbReference>
<dbReference type="Proteomes" id="UP000634780">
    <property type="component" value="Unassembled WGS sequence"/>
</dbReference>
<accession>A0ABS0XBF3</accession>
<reference evidence="5 6" key="1">
    <citation type="submission" date="2020-12" db="EMBL/GenBank/DDBJ databases">
        <title>Streptomyces typhae sp. nov., a novel endophytic actinomycete isolated from the root of cattail pollen (Typha angustifolia L.).</title>
        <authorList>
            <person name="Peng C."/>
            <person name="Liu C."/>
        </authorList>
    </citation>
    <scope>NUCLEOTIDE SEQUENCE [LARGE SCALE GENOMIC DNA]</scope>
    <source>
        <strain evidence="5 6">JCM 4753</strain>
    </source>
</reference>
<comment type="caution">
    <text evidence="5">The sequence shown here is derived from an EMBL/GenBank/DDBJ whole genome shotgun (WGS) entry which is preliminary data.</text>
</comment>
<dbReference type="PRINTS" id="PR00757">
    <property type="entry name" value="AMINEOXDASEF"/>
</dbReference>
<sequence length="442" mass="46781">MPDAIVVGAGYAGLCAARRLRTAGLDVVVLEAGDRVGGRTCTARLSGGWAVDLGGQWIAPAHTRFTELARSYDAATFTGHAQGDHLLLSTTSRRRFTGELPPLPPHATAVLALALWKLDRLASRTLTTTQAQHLDSITVATWLRCRLPVPQARRLAEAVLGAELSVDVASVSMLALITAIRSADGVGGGVAAETTAALFTHGADGPAQSIAAELGDAVRLNTPVTSIQDTGNAVRVADVQAARVIVTIPPPLAGRIHYDPPMPAARDQLTQRMPMGAALKAFAVYDTPFWRAQGLSGQALDLDGPMTFDASRPGGPGLLCTLATGPAARRLTRLDAPERRATIIRSLIRAYGPRAARPLDWREKNWADDPYCRGGYNAYFPPGVLTSVGSALRTPVGRIHWAGSETATQWAGYIEGAIRSGERAADEVLRTEAKFTEPAVPS</sequence>
<dbReference type="PANTHER" id="PTHR43563:SF1">
    <property type="entry name" value="AMINE OXIDASE [FLAVIN-CONTAINING] B"/>
    <property type="match status" value="1"/>
</dbReference>
<evidence type="ECO:0000256" key="3">
    <source>
        <dbReference type="ARBA" id="ARBA00023002"/>
    </source>
</evidence>
<dbReference type="InterPro" id="IPR001613">
    <property type="entry name" value="Flavin_amine_oxidase"/>
</dbReference>
<comment type="similarity">
    <text evidence="2">Belongs to the flavin monoamine oxidase family.</text>
</comment>
<evidence type="ECO:0000313" key="5">
    <source>
        <dbReference type="EMBL" id="MBJ3810553.1"/>
    </source>
</evidence>
<name>A0ABS0XBF3_9ACTN</name>
<dbReference type="SUPFAM" id="SSF54373">
    <property type="entry name" value="FAD-linked reductases, C-terminal domain"/>
    <property type="match status" value="1"/>
</dbReference>
<organism evidence="5 6">
    <name type="scientific">Streptomyces flavofungini</name>
    <dbReference type="NCBI Taxonomy" id="68200"/>
    <lineage>
        <taxon>Bacteria</taxon>
        <taxon>Bacillati</taxon>
        <taxon>Actinomycetota</taxon>
        <taxon>Actinomycetes</taxon>
        <taxon>Kitasatosporales</taxon>
        <taxon>Streptomycetaceae</taxon>
        <taxon>Streptomyces</taxon>
    </lineage>
</organism>
<evidence type="ECO:0000256" key="1">
    <source>
        <dbReference type="ARBA" id="ARBA00001974"/>
    </source>
</evidence>
<dbReference type="PANTHER" id="PTHR43563">
    <property type="entry name" value="AMINE OXIDASE"/>
    <property type="match status" value="1"/>
</dbReference>
<feature type="domain" description="Amine oxidase" evidence="4">
    <location>
        <begin position="12"/>
        <end position="429"/>
    </location>
</feature>
<evidence type="ECO:0000313" key="6">
    <source>
        <dbReference type="Proteomes" id="UP000634780"/>
    </source>
</evidence>
<dbReference type="RefSeq" id="WP_190119725.1">
    <property type="nucleotide sequence ID" value="NZ_BMVR01000017.1"/>
</dbReference>
<gene>
    <name evidence="5" type="ORF">JGB26_26180</name>
</gene>
<dbReference type="InterPro" id="IPR036188">
    <property type="entry name" value="FAD/NAD-bd_sf"/>
</dbReference>
<protein>
    <submittedName>
        <fullName evidence="5">FAD-dependent oxidoreductase</fullName>
    </submittedName>
</protein>
<dbReference type="SUPFAM" id="SSF51905">
    <property type="entry name" value="FAD/NAD(P)-binding domain"/>
    <property type="match status" value="1"/>
</dbReference>
<dbReference type="EMBL" id="JAEKOZ010000018">
    <property type="protein sequence ID" value="MBJ3810553.1"/>
    <property type="molecule type" value="Genomic_DNA"/>
</dbReference>